<feature type="binding site" evidence="6">
    <location>
        <position position="156"/>
    </location>
    <ligand>
        <name>substrate</name>
    </ligand>
</feature>
<dbReference type="GO" id="GO:0004358">
    <property type="term" value="F:L-glutamate N-acetyltransferase activity, acting on acetyl-L-ornithine as donor"/>
    <property type="evidence" value="ECO:0007669"/>
    <property type="project" value="UniProtKB-UniRule"/>
</dbReference>
<dbReference type="InterPro" id="IPR002813">
    <property type="entry name" value="Arg_biosynth_ArgJ"/>
</dbReference>
<reference evidence="7" key="1">
    <citation type="submission" date="2020-08" db="EMBL/GenBank/DDBJ databases">
        <title>Genomic Encyclopedia of Type Strains, Phase IV (KMG-V): Genome sequencing to study the core and pangenomes of soil and plant-associated prokaryotes.</title>
        <authorList>
            <person name="Whitman W."/>
        </authorList>
    </citation>
    <scope>NUCLEOTIDE SEQUENCE [LARGE SCALE GENOMIC DNA]</scope>
    <source>
        <strain evidence="7">M8UP27</strain>
    </source>
</reference>
<feature type="binding site" evidence="6">
    <location>
        <position position="412"/>
    </location>
    <ligand>
        <name>substrate</name>
    </ligand>
</feature>
<dbReference type="PANTHER" id="PTHR23100">
    <property type="entry name" value="ARGININE BIOSYNTHESIS BIFUNCTIONAL PROTEIN ARGJ"/>
    <property type="match status" value="1"/>
</dbReference>
<comment type="catalytic activity">
    <reaction evidence="6">
        <text>N(2)-acetyl-L-ornithine + L-glutamate = N-acetyl-L-glutamate + L-ornithine</text>
        <dbReference type="Rhea" id="RHEA:15349"/>
        <dbReference type="ChEBI" id="CHEBI:29985"/>
        <dbReference type="ChEBI" id="CHEBI:44337"/>
        <dbReference type="ChEBI" id="CHEBI:46911"/>
        <dbReference type="ChEBI" id="CHEBI:57805"/>
        <dbReference type="EC" id="2.3.1.35"/>
    </reaction>
</comment>
<comment type="function">
    <text evidence="6">Catalyzes two activities which are involved in the cyclic version of arginine biosynthesis: the synthesis of N-acetylglutamate from glutamate and acetyl-CoA as the acetyl donor, and of ornithine by transacetylation between N(2)-acetylornithine and glutamate.</text>
</comment>
<proteinExistence type="inferred from homology"/>
<dbReference type="NCBIfam" id="NF003802">
    <property type="entry name" value="PRK05388.1"/>
    <property type="match status" value="1"/>
</dbReference>
<dbReference type="HAMAP" id="MF_01106">
    <property type="entry name" value="ArgJ"/>
    <property type="match status" value="1"/>
</dbReference>
<feature type="binding site" evidence="6">
    <location>
        <position position="182"/>
    </location>
    <ligand>
        <name>substrate</name>
    </ligand>
</feature>
<comment type="similarity">
    <text evidence="1 6">Belongs to the ArgJ family.</text>
</comment>
<feature type="chain" id="PRO_5031667766" description="Arginine biosynthesis bifunctional protein ArgJ alpha chain" evidence="6">
    <location>
        <begin position="1"/>
        <end position="200"/>
    </location>
</feature>
<dbReference type="UniPathway" id="UPA00068">
    <property type="reaction ID" value="UER00106"/>
</dbReference>
<dbReference type="GO" id="GO:0006526">
    <property type="term" value="P:L-arginine biosynthetic process"/>
    <property type="evidence" value="ECO:0007669"/>
    <property type="project" value="UniProtKB-UniRule"/>
</dbReference>
<evidence type="ECO:0000256" key="6">
    <source>
        <dbReference type="HAMAP-Rule" id="MF_01106"/>
    </source>
</evidence>
<keyword evidence="8" id="KW-1185">Reference proteome</keyword>
<dbReference type="GO" id="GO:0004042">
    <property type="term" value="F:L-glutamate N-acetyltransferase activity"/>
    <property type="evidence" value="ECO:0007669"/>
    <property type="project" value="UniProtKB-UniRule"/>
</dbReference>
<evidence type="ECO:0000313" key="7">
    <source>
        <dbReference type="EMBL" id="MBB5315509.1"/>
    </source>
</evidence>
<comment type="caution">
    <text evidence="7">The sequence shown here is derived from an EMBL/GenBank/DDBJ whole genome shotgun (WGS) entry which is preliminary data.</text>
</comment>
<keyword evidence="6" id="KW-0511">Multifunctional enzyme</keyword>
<keyword evidence="3 6" id="KW-0808">Transferase</keyword>
<dbReference type="InterPro" id="IPR016117">
    <property type="entry name" value="ArgJ-like_dom_sf"/>
</dbReference>
<evidence type="ECO:0000256" key="3">
    <source>
        <dbReference type="ARBA" id="ARBA00022679"/>
    </source>
</evidence>
<comment type="catalytic activity">
    <reaction evidence="6">
        <text>L-glutamate + acetyl-CoA = N-acetyl-L-glutamate + CoA + H(+)</text>
        <dbReference type="Rhea" id="RHEA:24292"/>
        <dbReference type="ChEBI" id="CHEBI:15378"/>
        <dbReference type="ChEBI" id="CHEBI:29985"/>
        <dbReference type="ChEBI" id="CHEBI:44337"/>
        <dbReference type="ChEBI" id="CHEBI:57287"/>
        <dbReference type="ChEBI" id="CHEBI:57288"/>
        <dbReference type="EC" id="2.3.1.1"/>
    </reaction>
</comment>
<feature type="active site" description="Nucleophile" evidence="6">
    <location>
        <position position="201"/>
    </location>
</feature>
<organism evidence="7 8">
    <name type="scientific">Tunturiibacter empetritectus</name>
    <dbReference type="NCBI Taxonomy" id="3069691"/>
    <lineage>
        <taxon>Bacteria</taxon>
        <taxon>Pseudomonadati</taxon>
        <taxon>Acidobacteriota</taxon>
        <taxon>Terriglobia</taxon>
        <taxon>Terriglobales</taxon>
        <taxon>Acidobacteriaceae</taxon>
        <taxon>Tunturiibacter</taxon>
    </lineage>
</organism>
<sequence length="412" mass="42875">MQSDEIVKSQGLPQGFVWGAVKAGIKASGNADVAIAVAAKGANGAAMFTKNQVVAAPVTVGRRHMASTGGRVGVVLVNAGNANCATGQPGVDACVQTCVAAAERFHCIFDEVFPSSTGIIGVPFPSEKVVAALPELEQEMGATPEHADSFARAIMTTDTKMKVARALVDVDGVEVRIFGVAKGAGMIHPQLGAPVGPAHATMLVYLFTDIAAESEQLRGVLEPAVERSFNSISIDGDTSTNDTVLLLASGASGVKLDARTQEPFANALKLVCGSLAYQIVDDGEGVGHVVTLHITGARTEAEAKQVAKAIAHSPLCKTAWSSADPNWGRLLAAAGYSGVVFDPALVNITIGSQPVFELGVRSAAFQESAAHAEMQARDYTITMDLGLGEAECRFLTCDLTEEYVRINADYST</sequence>
<dbReference type="EMBL" id="JACHDY010000001">
    <property type="protein sequence ID" value="MBB5315509.1"/>
    <property type="molecule type" value="Genomic_DNA"/>
</dbReference>
<dbReference type="Gene3D" id="3.10.20.340">
    <property type="entry name" value="ArgJ beta chain, C-terminal domain"/>
    <property type="match status" value="1"/>
</dbReference>
<feature type="chain" id="PRO_5031667765" description="Arginine biosynthesis bifunctional protein ArgJ beta chain" evidence="6">
    <location>
        <begin position="201"/>
        <end position="412"/>
    </location>
</feature>
<keyword evidence="6" id="KW-0055">Arginine biosynthesis</keyword>
<dbReference type="Gene3D" id="3.60.70.12">
    <property type="entry name" value="L-amino peptidase D-ALA esterase/amidase"/>
    <property type="match status" value="1"/>
</dbReference>
<keyword evidence="5 6" id="KW-0012">Acyltransferase</keyword>
<comment type="subcellular location">
    <subcellularLocation>
        <location evidence="6">Cytoplasm</location>
    </subcellularLocation>
</comment>
<protein>
    <recommendedName>
        <fullName evidence="6">Arginine biosynthesis bifunctional protein ArgJ</fullName>
    </recommendedName>
    <domain>
        <recommendedName>
            <fullName evidence="6">Glutamate N-acetyltransferase</fullName>
            <ecNumber evidence="6">2.3.1.35</ecNumber>
        </recommendedName>
        <alternativeName>
            <fullName evidence="6">Ornithine acetyltransferase</fullName>
            <shortName evidence="6">OATase</shortName>
        </alternativeName>
        <alternativeName>
            <fullName evidence="6">Ornithine transacetylase</fullName>
        </alternativeName>
    </domain>
    <domain>
        <recommendedName>
            <fullName evidence="6">Amino-acid acetyltransferase</fullName>
            <ecNumber evidence="6">2.3.1.1</ecNumber>
        </recommendedName>
        <alternativeName>
            <fullName evidence="6">N-acetylglutamate synthase</fullName>
            <shortName evidence="6">AGSase</shortName>
        </alternativeName>
    </domain>
    <component>
        <recommendedName>
            <fullName evidence="6">Arginine biosynthesis bifunctional protein ArgJ alpha chain</fullName>
        </recommendedName>
    </component>
    <component>
        <recommendedName>
            <fullName evidence="6">Arginine biosynthesis bifunctional protein ArgJ beta chain</fullName>
        </recommendedName>
    </component>
</protein>
<evidence type="ECO:0000256" key="5">
    <source>
        <dbReference type="ARBA" id="ARBA00023315"/>
    </source>
</evidence>
<dbReference type="SUPFAM" id="SSF56266">
    <property type="entry name" value="DmpA/ArgJ-like"/>
    <property type="match status" value="1"/>
</dbReference>
<dbReference type="EC" id="2.3.1.35" evidence="6"/>
<evidence type="ECO:0000313" key="8">
    <source>
        <dbReference type="Proteomes" id="UP000568106"/>
    </source>
</evidence>
<dbReference type="PANTHER" id="PTHR23100:SF0">
    <property type="entry name" value="ARGININE BIOSYNTHESIS BIFUNCTIONAL PROTEIN ARGJ, MITOCHONDRIAL"/>
    <property type="match status" value="1"/>
</dbReference>
<dbReference type="GO" id="GO:0006592">
    <property type="term" value="P:ornithine biosynthetic process"/>
    <property type="evidence" value="ECO:0007669"/>
    <property type="project" value="TreeGrafter"/>
</dbReference>
<dbReference type="EC" id="2.3.1.1" evidence="6"/>
<keyword evidence="4 6" id="KW-0068">Autocatalytic cleavage</keyword>
<dbReference type="GO" id="GO:0005737">
    <property type="term" value="C:cytoplasm"/>
    <property type="evidence" value="ECO:0007669"/>
    <property type="project" value="UniProtKB-SubCell"/>
</dbReference>
<name>A0A7W8MQR8_9BACT</name>
<keyword evidence="6" id="KW-0963">Cytoplasm</keyword>
<feature type="binding site" evidence="6">
    <location>
        <position position="201"/>
    </location>
    <ligand>
        <name>substrate</name>
    </ligand>
</feature>
<accession>A0A7W8MQR8</accession>
<dbReference type="NCBIfam" id="TIGR00120">
    <property type="entry name" value="ArgJ"/>
    <property type="match status" value="1"/>
</dbReference>
<keyword evidence="6" id="KW-0028">Amino-acid biosynthesis</keyword>
<feature type="binding site" evidence="6">
    <location>
        <position position="407"/>
    </location>
    <ligand>
        <name>substrate</name>
    </ligand>
</feature>
<evidence type="ECO:0000256" key="2">
    <source>
        <dbReference type="ARBA" id="ARBA00011475"/>
    </source>
</evidence>
<evidence type="ECO:0000256" key="4">
    <source>
        <dbReference type="ARBA" id="ARBA00022813"/>
    </source>
</evidence>
<feature type="site" description="Involved in the stabilization of negative charge on the oxyanion by the formation of the oxyanion hole" evidence="6">
    <location>
        <position position="118"/>
    </location>
</feature>
<dbReference type="Proteomes" id="UP000568106">
    <property type="component" value="Unassembled WGS sequence"/>
</dbReference>
<dbReference type="AlphaFoldDB" id="A0A7W8MQR8"/>
<evidence type="ECO:0000256" key="1">
    <source>
        <dbReference type="ARBA" id="ARBA00006774"/>
    </source>
</evidence>
<dbReference type="CDD" id="cd02152">
    <property type="entry name" value="OAT"/>
    <property type="match status" value="1"/>
</dbReference>
<gene>
    <name evidence="6" type="primary">argJ</name>
    <name evidence="7" type="ORF">HDF09_000159</name>
</gene>
<dbReference type="InterPro" id="IPR042195">
    <property type="entry name" value="ArgJ_beta_C"/>
</dbReference>
<comment type="subunit">
    <text evidence="2 6">Heterotetramer of two alpha and two beta chains.</text>
</comment>
<feature type="site" description="Involved in the stabilization of negative charge on the oxyanion by the formation of the oxyanion hole" evidence="6">
    <location>
        <position position="117"/>
    </location>
</feature>
<feature type="site" description="Cleavage; by autolysis" evidence="6">
    <location>
        <begin position="200"/>
        <end position="201"/>
    </location>
</feature>
<comment type="pathway">
    <text evidence="6">Amino-acid biosynthesis; L-arginine biosynthesis; N(2)-acetyl-L-ornithine from L-glutamate: step 1/4.</text>
</comment>
<dbReference type="Pfam" id="PF01960">
    <property type="entry name" value="ArgJ"/>
    <property type="match status" value="1"/>
</dbReference>
<comment type="pathway">
    <text evidence="6">Amino-acid biosynthesis; L-arginine biosynthesis; L-ornithine and N-acetyl-L-glutamate from L-glutamate and N(2)-acetyl-L-ornithine (cyclic): step 1/1.</text>
</comment>
<feature type="binding site" evidence="6">
    <location>
        <position position="284"/>
    </location>
    <ligand>
        <name>substrate</name>
    </ligand>
</feature>